<dbReference type="GO" id="GO:0030527">
    <property type="term" value="F:structural constituent of chromatin"/>
    <property type="evidence" value="ECO:0007669"/>
    <property type="project" value="InterPro"/>
</dbReference>
<dbReference type="PRINTS" id="PR00623">
    <property type="entry name" value="HISTONEH4"/>
</dbReference>
<proteinExistence type="inferred from homology"/>
<dbReference type="PANTHER" id="PTHR10484">
    <property type="entry name" value="HISTONE H4"/>
    <property type="match status" value="1"/>
</dbReference>
<evidence type="ECO:0000313" key="9">
    <source>
        <dbReference type="Proteomes" id="UP001153365"/>
    </source>
</evidence>
<keyword evidence="6" id="KW-0539">Nucleus</keyword>
<keyword evidence="7" id="KW-0544">Nucleosome core</keyword>
<accession>A0AAV0BF81</accession>
<dbReference type="GO" id="GO:0005634">
    <property type="term" value="C:nucleus"/>
    <property type="evidence" value="ECO:0007669"/>
    <property type="project" value="UniProtKB-SubCell"/>
</dbReference>
<evidence type="ECO:0000256" key="7">
    <source>
        <dbReference type="ARBA" id="ARBA00023269"/>
    </source>
</evidence>
<protein>
    <submittedName>
        <fullName evidence="8">Uncharacterized protein</fullName>
    </submittedName>
</protein>
<keyword evidence="9" id="KW-1185">Reference proteome</keyword>
<evidence type="ECO:0000256" key="6">
    <source>
        <dbReference type="ARBA" id="ARBA00023242"/>
    </source>
</evidence>
<evidence type="ECO:0000256" key="4">
    <source>
        <dbReference type="ARBA" id="ARBA00022454"/>
    </source>
</evidence>
<organism evidence="8 9">
    <name type="scientific">Phakopsora pachyrhizi</name>
    <name type="common">Asian soybean rust disease fungus</name>
    <dbReference type="NCBI Taxonomy" id="170000"/>
    <lineage>
        <taxon>Eukaryota</taxon>
        <taxon>Fungi</taxon>
        <taxon>Dikarya</taxon>
        <taxon>Basidiomycota</taxon>
        <taxon>Pucciniomycotina</taxon>
        <taxon>Pucciniomycetes</taxon>
        <taxon>Pucciniales</taxon>
        <taxon>Phakopsoraceae</taxon>
        <taxon>Phakopsora</taxon>
    </lineage>
</organism>
<evidence type="ECO:0000313" key="8">
    <source>
        <dbReference type="EMBL" id="CAH7685922.1"/>
    </source>
</evidence>
<feature type="non-terminal residue" evidence="8">
    <location>
        <position position="1"/>
    </location>
</feature>
<dbReference type="GO" id="GO:0000786">
    <property type="term" value="C:nucleosome"/>
    <property type="evidence" value="ECO:0007669"/>
    <property type="project" value="UniProtKB-KW"/>
</dbReference>
<dbReference type="InterPro" id="IPR001951">
    <property type="entry name" value="Histone_H4"/>
</dbReference>
<evidence type="ECO:0000256" key="1">
    <source>
        <dbReference type="ARBA" id="ARBA00004123"/>
    </source>
</evidence>
<keyword evidence="4" id="KW-0158">Chromosome</keyword>
<dbReference type="GO" id="GO:0003677">
    <property type="term" value="F:DNA binding"/>
    <property type="evidence" value="ECO:0007669"/>
    <property type="project" value="UniProtKB-KW"/>
</dbReference>
<comment type="similarity">
    <text evidence="3">Belongs to the histone H4 family.</text>
</comment>
<gene>
    <name evidence="8" type="ORF">PPACK8108_LOCUS20523</name>
</gene>
<reference evidence="8" key="1">
    <citation type="submission" date="2022-06" db="EMBL/GenBank/DDBJ databases">
        <authorList>
            <consortium name="SYNGENTA / RWTH Aachen University"/>
        </authorList>
    </citation>
    <scope>NUCLEOTIDE SEQUENCE</scope>
</reference>
<dbReference type="EMBL" id="CALTRL010005759">
    <property type="protein sequence ID" value="CAH7685922.1"/>
    <property type="molecule type" value="Genomic_DNA"/>
</dbReference>
<evidence type="ECO:0000256" key="2">
    <source>
        <dbReference type="ARBA" id="ARBA00004286"/>
    </source>
</evidence>
<comment type="subcellular location">
    <subcellularLocation>
        <location evidence="2">Chromosome</location>
    </subcellularLocation>
    <subcellularLocation>
        <location evidence="1">Nucleus</location>
    </subcellularLocation>
</comment>
<name>A0AAV0BF81_PHAPC</name>
<evidence type="ECO:0000256" key="5">
    <source>
        <dbReference type="ARBA" id="ARBA00023125"/>
    </source>
</evidence>
<comment type="caution">
    <text evidence="8">The sequence shown here is derived from an EMBL/GenBank/DDBJ whole genome shotgun (WGS) entry which is preliminary data.</text>
</comment>
<keyword evidence="5" id="KW-0238">DNA-binding</keyword>
<dbReference type="Proteomes" id="UP001153365">
    <property type="component" value="Unassembled WGS sequence"/>
</dbReference>
<dbReference type="GO" id="GO:0046982">
    <property type="term" value="F:protein heterodimerization activity"/>
    <property type="evidence" value="ECO:0007669"/>
    <property type="project" value="InterPro"/>
</dbReference>
<sequence length="49" mass="5744">HHKVLWDKIQGITKPAICHWPPRGGVKQISGLFYEETRIVLKIFLENVF</sequence>
<evidence type="ECO:0000256" key="3">
    <source>
        <dbReference type="ARBA" id="ARBA00006564"/>
    </source>
</evidence>
<dbReference type="InterPro" id="IPR009072">
    <property type="entry name" value="Histone-fold"/>
</dbReference>
<dbReference type="Gene3D" id="1.10.20.10">
    <property type="entry name" value="Histone, subunit A"/>
    <property type="match status" value="1"/>
</dbReference>
<dbReference type="AlphaFoldDB" id="A0AAV0BF81"/>